<comment type="subcellular location">
    <subcellularLocation>
        <location evidence="2 11">Nucleus</location>
    </subcellularLocation>
</comment>
<dbReference type="GO" id="GO:0005634">
    <property type="term" value="C:nucleus"/>
    <property type="evidence" value="ECO:0007669"/>
    <property type="project" value="UniProtKB-SubCell"/>
</dbReference>
<comment type="function">
    <text evidence="11">Polymerase that creates the 3'-poly(A) tail of mRNA's.</text>
</comment>
<evidence type="ECO:0000256" key="12">
    <source>
        <dbReference type="PIRSR" id="PIRSR018425-1"/>
    </source>
</evidence>
<dbReference type="InterPro" id="IPR007012">
    <property type="entry name" value="PolA_pol_cen_dom"/>
</dbReference>
<dbReference type="Pfam" id="PF20750">
    <property type="entry name" value="PAP_NTPase"/>
    <property type="match status" value="1"/>
</dbReference>
<dbReference type="EMBL" id="JABAYA010000277">
    <property type="protein sequence ID" value="KAF7721334.1"/>
    <property type="molecule type" value="Genomic_DNA"/>
</dbReference>
<feature type="binding site" evidence="12">
    <location>
        <position position="247"/>
    </location>
    <ligand>
        <name>ATP</name>
        <dbReference type="ChEBI" id="CHEBI:30616"/>
    </ligand>
</feature>
<feature type="binding site" evidence="13">
    <location>
        <position position="119"/>
    </location>
    <ligand>
        <name>Mg(2+)</name>
        <dbReference type="ChEBI" id="CHEBI:18420"/>
        <label>1</label>
        <note>catalytic</note>
    </ligand>
</feature>
<evidence type="ECO:0000256" key="5">
    <source>
        <dbReference type="ARBA" id="ARBA00022679"/>
    </source>
</evidence>
<evidence type="ECO:0000256" key="13">
    <source>
        <dbReference type="PIRSR" id="PIRSR018425-2"/>
    </source>
</evidence>
<evidence type="ECO:0000256" key="8">
    <source>
        <dbReference type="ARBA" id="ARBA00022840"/>
    </source>
</evidence>
<feature type="binding site" evidence="12">
    <location>
        <begin position="117"/>
        <end position="119"/>
    </location>
    <ligand>
        <name>ATP</name>
        <dbReference type="ChEBI" id="CHEBI:30616"/>
    </ligand>
</feature>
<dbReference type="FunFam" id="1.10.1410.10:FF:000001">
    <property type="entry name" value="Putative poly(A) polymerase gamma"/>
    <property type="match status" value="1"/>
</dbReference>
<proteinExistence type="inferred from homology"/>
<dbReference type="SUPFAM" id="SSF81631">
    <property type="entry name" value="PAP/OAS1 substrate-binding domain"/>
    <property type="match status" value="1"/>
</dbReference>
<evidence type="ECO:0000256" key="9">
    <source>
        <dbReference type="ARBA" id="ARBA00022842"/>
    </source>
</evidence>
<evidence type="ECO:0000313" key="19">
    <source>
        <dbReference type="Proteomes" id="UP000605846"/>
    </source>
</evidence>
<keyword evidence="18" id="KW-0548">Nucleotidyltransferase</keyword>
<dbReference type="GO" id="GO:0006397">
    <property type="term" value="P:mRNA processing"/>
    <property type="evidence" value="ECO:0007669"/>
    <property type="project" value="UniProtKB-KW"/>
</dbReference>
<evidence type="ECO:0000313" key="18">
    <source>
        <dbReference type="EMBL" id="KAF7721334.1"/>
    </source>
</evidence>
<keyword evidence="10 11" id="KW-0539">Nucleus</keyword>
<dbReference type="Pfam" id="PF04926">
    <property type="entry name" value="PAP_RNA-bind"/>
    <property type="match status" value="1"/>
</dbReference>
<dbReference type="Gene3D" id="3.30.460.10">
    <property type="entry name" value="Beta Polymerase, domain 2"/>
    <property type="match status" value="1"/>
</dbReference>
<feature type="region of interest" description="Disordered" evidence="14">
    <location>
        <begin position="577"/>
        <end position="622"/>
    </location>
</feature>
<feature type="binding site" evidence="13">
    <location>
        <position position="186"/>
    </location>
    <ligand>
        <name>Mg(2+)</name>
        <dbReference type="ChEBI" id="CHEBI:18420"/>
        <label>2</label>
        <note>catalytic</note>
    </ligand>
</feature>
<accession>A0A8H7BK19</accession>
<dbReference type="PIRSF" id="PIRSF018425">
    <property type="entry name" value="PolyA_polymerase"/>
    <property type="match status" value="1"/>
</dbReference>
<feature type="binding site" evidence="13">
    <location>
        <position position="119"/>
    </location>
    <ligand>
        <name>Mg(2+)</name>
        <dbReference type="ChEBI" id="CHEBI:18420"/>
        <label>2</label>
        <note>catalytic</note>
    </ligand>
</feature>
<evidence type="ECO:0000259" key="17">
    <source>
        <dbReference type="Pfam" id="PF20750"/>
    </source>
</evidence>
<comment type="similarity">
    <text evidence="3 11">Belongs to the poly(A) polymerase family.</text>
</comment>
<comment type="cofactor">
    <cofactor evidence="1">
        <name>Mn(2+)</name>
        <dbReference type="ChEBI" id="CHEBI:29035"/>
    </cofactor>
</comment>
<dbReference type="Proteomes" id="UP000605846">
    <property type="component" value="Unassembled WGS sequence"/>
</dbReference>
<keyword evidence="8 11" id="KW-0067">ATP-binding</keyword>
<dbReference type="Gene3D" id="3.30.70.590">
    <property type="entry name" value="Poly(A) polymerase predicted RNA binding domain"/>
    <property type="match status" value="1"/>
</dbReference>
<comment type="catalytic activity">
    <reaction evidence="11">
        <text>RNA(n) + ATP = RNA(n)-3'-adenine ribonucleotide + diphosphate</text>
        <dbReference type="Rhea" id="RHEA:11332"/>
        <dbReference type="Rhea" id="RHEA-COMP:14527"/>
        <dbReference type="Rhea" id="RHEA-COMP:17347"/>
        <dbReference type="ChEBI" id="CHEBI:30616"/>
        <dbReference type="ChEBI" id="CHEBI:33019"/>
        <dbReference type="ChEBI" id="CHEBI:140395"/>
        <dbReference type="ChEBI" id="CHEBI:173115"/>
        <dbReference type="EC" id="2.7.7.19"/>
    </reaction>
</comment>
<dbReference type="GO" id="GO:0005524">
    <property type="term" value="F:ATP binding"/>
    <property type="evidence" value="ECO:0007669"/>
    <property type="project" value="UniProtKB-UniRule"/>
</dbReference>
<dbReference type="CDD" id="cd05402">
    <property type="entry name" value="NT_PAP_TUTase"/>
    <property type="match status" value="1"/>
</dbReference>
<feature type="domain" description="Poly(A) polymerase nucleotidyltransferase" evidence="17">
    <location>
        <begin position="9"/>
        <end position="233"/>
    </location>
</feature>
<comment type="caution">
    <text evidence="18">The sequence shown here is derived from an EMBL/GenBank/DDBJ whole genome shotgun (WGS) entry which is preliminary data.</text>
</comment>
<evidence type="ECO:0000256" key="3">
    <source>
        <dbReference type="ARBA" id="ARBA00010912"/>
    </source>
</evidence>
<dbReference type="InterPro" id="IPR007010">
    <property type="entry name" value="PolA_pol_RNA-bd_dom"/>
</dbReference>
<keyword evidence="19" id="KW-1185">Reference proteome</keyword>
<dbReference type="FunFam" id="3.30.460.10:FF:000002">
    <property type="entry name" value="Poly(A) polymerase alpha, putative"/>
    <property type="match status" value="1"/>
</dbReference>
<evidence type="ECO:0000256" key="11">
    <source>
        <dbReference type="PIRNR" id="PIRNR018425"/>
    </source>
</evidence>
<keyword evidence="5 11" id="KW-0808">Transferase</keyword>
<evidence type="ECO:0000256" key="14">
    <source>
        <dbReference type="SAM" id="MobiDB-lite"/>
    </source>
</evidence>
<reference evidence="18" key="1">
    <citation type="submission" date="2020-01" db="EMBL/GenBank/DDBJ databases">
        <title>Genome Sequencing of Three Apophysomyces-Like Fungal Strains Confirms a Novel Fungal Genus in the Mucoromycota with divergent Burkholderia-like Endosymbiotic Bacteria.</title>
        <authorList>
            <person name="Stajich J.E."/>
            <person name="Macias A.M."/>
            <person name="Carter-House D."/>
            <person name="Lovett B."/>
            <person name="Kasson L.R."/>
            <person name="Berry K."/>
            <person name="Grigoriev I."/>
            <person name="Chang Y."/>
            <person name="Spatafora J."/>
            <person name="Kasson M.T."/>
        </authorList>
    </citation>
    <scope>NUCLEOTIDE SEQUENCE</scope>
    <source>
        <strain evidence="18">NRRL A-21654</strain>
    </source>
</reference>
<gene>
    <name evidence="18" type="primary">PAP1_1</name>
    <name evidence="18" type="ORF">EC973_004852</name>
</gene>
<dbReference type="InterPro" id="IPR014492">
    <property type="entry name" value="PolyA_polymerase"/>
</dbReference>
<evidence type="ECO:0000256" key="4">
    <source>
        <dbReference type="ARBA" id="ARBA00022664"/>
    </source>
</evidence>
<dbReference type="InterPro" id="IPR048840">
    <property type="entry name" value="PolA_pol_NTPase"/>
</dbReference>
<feature type="domain" description="Poly(A) polymerase central" evidence="16">
    <location>
        <begin position="238"/>
        <end position="385"/>
    </location>
</feature>
<dbReference type="SUPFAM" id="SSF55003">
    <property type="entry name" value="PAP/Archaeal CCA-adding enzyme, C-terminal domain"/>
    <property type="match status" value="1"/>
</dbReference>
<feature type="binding site" evidence="12">
    <location>
        <position position="256"/>
    </location>
    <ligand>
        <name>ATP</name>
        <dbReference type="ChEBI" id="CHEBI:30616"/>
    </ligand>
</feature>
<sequence length="622" mass="69997">MLGDKSYPGVTAPLSLAESSENDKKLDNTLKTTLSQFNLFESKEMTLLRQVFLNLSPSCQLTLLSQTVLKKLDEMTKTFVYNVSLRRGLSPVAARKAGGKILTFGSYRLGVHAAGADIDTLCVFPRHVTREDFFEEMYAMLQNQRGVTDLNSKRNFFSYRINNKQQAVTTSFVPVVKFKFFGIPIDLLCARLVLPSVPENLGVNDPALLQNLDERCIRSLNGSRVAAEILELVPDVNVFRTALRCIKLWATKRAVYSNVLGFLGGVAWALLVARICQLYPNACASTIVSKFFAIFAGWGWPNPVILKNIEEGSIRTTLKPWNPKLNPMDRGHLMPIITPAYPSMCATHNVTSSTFKIVLGEFKKAARIIDKIMVGVAPWTSLFEEQSFFSIYRHYLQIIVSSDDLDRQRKWAGWVESRLRRLLLMLESVDAIALVHPCVDSFDTESFCINDAEVQDVVHGKAKLTESETMQRKQTGRCGRTIYTRTFYVGLFIKFNPGQRKGNSVDLNYPINRFKESVEQWQEYDERHVGIFIQPVKRSMLPPEVTNKTASVKRQFESATSEMESKNATKKLKLQAASLETRDSGADSDTISRKHLSPVISGIQRVPPSSEQPLPSFSLGSY</sequence>
<evidence type="ECO:0000256" key="7">
    <source>
        <dbReference type="ARBA" id="ARBA00022741"/>
    </source>
</evidence>
<dbReference type="InterPro" id="IPR043519">
    <property type="entry name" value="NT_sf"/>
</dbReference>
<feature type="binding site" evidence="13">
    <location>
        <position position="117"/>
    </location>
    <ligand>
        <name>Mg(2+)</name>
        <dbReference type="ChEBI" id="CHEBI:18420"/>
        <label>2</label>
        <note>catalytic</note>
    </ligand>
</feature>
<keyword evidence="4 11" id="KW-0507">mRNA processing</keyword>
<feature type="binding site" evidence="13">
    <location>
        <position position="117"/>
    </location>
    <ligand>
        <name>Mg(2+)</name>
        <dbReference type="ChEBI" id="CHEBI:18420"/>
        <label>1</label>
        <note>catalytic</note>
    </ligand>
</feature>
<dbReference type="GO" id="GO:0031123">
    <property type="term" value="P:RNA 3'-end processing"/>
    <property type="evidence" value="ECO:0007669"/>
    <property type="project" value="InterPro"/>
</dbReference>
<dbReference type="GO" id="GO:0046872">
    <property type="term" value="F:metal ion binding"/>
    <property type="evidence" value="ECO:0007669"/>
    <property type="project" value="UniProtKB-KW"/>
</dbReference>
<feature type="binding site" evidence="12">
    <location>
        <begin position="265"/>
        <end position="266"/>
    </location>
    <ligand>
        <name>ATP</name>
        <dbReference type="ChEBI" id="CHEBI:30616"/>
    </ligand>
</feature>
<dbReference type="SUPFAM" id="SSF81301">
    <property type="entry name" value="Nucleotidyltransferase"/>
    <property type="match status" value="1"/>
</dbReference>
<dbReference type="GO" id="GO:1990817">
    <property type="term" value="F:poly(A) RNA polymerase activity"/>
    <property type="evidence" value="ECO:0007669"/>
    <property type="project" value="UniProtKB-UniRule"/>
</dbReference>
<protein>
    <recommendedName>
        <fullName evidence="11">Poly(A) polymerase</fullName>
        <ecNumber evidence="11">2.7.7.19</ecNumber>
    </recommendedName>
</protein>
<dbReference type="InterPro" id="IPR011068">
    <property type="entry name" value="NuclTrfase_I-like_C"/>
</dbReference>
<comment type="cofactor">
    <cofactor evidence="13">
        <name>Mg(2+)</name>
        <dbReference type="ChEBI" id="CHEBI:18420"/>
    </cofactor>
    <text evidence="13">Binds 2 magnesium ions. Also active with manganese.</text>
</comment>
<feature type="compositionally biased region" description="Polar residues" evidence="14">
    <location>
        <begin position="607"/>
        <end position="622"/>
    </location>
</feature>
<evidence type="ECO:0000259" key="16">
    <source>
        <dbReference type="Pfam" id="PF04928"/>
    </source>
</evidence>
<keyword evidence="6 13" id="KW-0479">Metal-binding</keyword>
<dbReference type="GO" id="GO:0003723">
    <property type="term" value="F:RNA binding"/>
    <property type="evidence" value="ECO:0007669"/>
    <property type="project" value="UniProtKB-UniRule"/>
</dbReference>
<dbReference type="PANTHER" id="PTHR10682:SF10">
    <property type="entry name" value="POLYNUCLEOTIDE ADENYLYLTRANSFERASE"/>
    <property type="match status" value="1"/>
</dbReference>
<evidence type="ECO:0000259" key="15">
    <source>
        <dbReference type="Pfam" id="PF04926"/>
    </source>
</evidence>
<evidence type="ECO:0000256" key="2">
    <source>
        <dbReference type="ARBA" id="ARBA00004123"/>
    </source>
</evidence>
<dbReference type="Pfam" id="PF04928">
    <property type="entry name" value="PAP_central"/>
    <property type="match status" value="1"/>
</dbReference>
<dbReference type="AlphaFoldDB" id="A0A8H7BK19"/>
<name>A0A8H7BK19_9FUNG</name>
<dbReference type="PANTHER" id="PTHR10682">
    <property type="entry name" value="POLY A POLYMERASE"/>
    <property type="match status" value="1"/>
</dbReference>
<feature type="binding site" evidence="12">
    <location>
        <position position="186"/>
    </location>
    <ligand>
        <name>ATP</name>
        <dbReference type="ChEBI" id="CHEBI:30616"/>
    </ligand>
</feature>
<evidence type="ECO:0000256" key="1">
    <source>
        <dbReference type="ARBA" id="ARBA00001936"/>
    </source>
</evidence>
<evidence type="ECO:0000256" key="6">
    <source>
        <dbReference type="ARBA" id="ARBA00022723"/>
    </source>
</evidence>
<organism evidence="18 19">
    <name type="scientific">Apophysomyces ossiformis</name>
    <dbReference type="NCBI Taxonomy" id="679940"/>
    <lineage>
        <taxon>Eukaryota</taxon>
        <taxon>Fungi</taxon>
        <taxon>Fungi incertae sedis</taxon>
        <taxon>Mucoromycota</taxon>
        <taxon>Mucoromycotina</taxon>
        <taxon>Mucoromycetes</taxon>
        <taxon>Mucorales</taxon>
        <taxon>Mucorineae</taxon>
        <taxon>Mucoraceae</taxon>
        <taxon>Apophysomyces</taxon>
    </lineage>
</organism>
<dbReference type="EC" id="2.7.7.19" evidence="11"/>
<feature type="binding site" evidence="12">
    <location>
        <begin position="104"/>
        <end position="106"/>
    </location>
    <ligand>
        <name>ATP</name>
        <dbReference type="ChEBI" id="CHEBI:30616"/>
    </ligand>
</feature>
<evidence type="ECO:0000256" key="10">
    <source>
        <dbReference type="ARBA" id="ARBA00023242"/>
    </source>
</evidence>
<feature type="domain" description="Poly(A) polymerase RNA-binding" evidence="15">
    <location>
        <begin position="387"/>
        <end position="549"/>
    </location>
</feature>
<keyword evidence="7 11" id="KW-0547">Nucleotide-binding</keyword>
<dbReference type="OrthoDB" id="412748at2759"/>
<dbReference type="Gene3D" id="1.10.1410.10">
    <property type="match status" value="1"/>
</dbReference>
<keyword evidence="9 13" id="KW-0460">Magnesium</keyword>